<keyword evidence="2" id="KW-0227">DNA damage</keyword>
<comment type="subcellular location">
    <subcellularLocation>
        <location evidence="1">Nucleus</location>
    </subcellularLocation>
</comment>
<proteinExistence type="predicted"/>
<dbReference type="GO" id="GO:0000077">
    <property type="term" value="P:DNA damage checkpoint signaling"/>
    <property type="evidence" value="ECO:0007669"/>
    <property type="project" value="TreeGrafter"/>
</dbReference>
<dbReference type="PROSITE" id="PS50172">
    <property type="entry name" value="BRCT"/>
    <property type="match status" value="1"/>
</dbReference>
<dbReference type="Proteomes" id="UP000008068">
    <property type="component" value="Unassembled WGS sequence"/>
</dbReference>
<feature type="domain" description="BRCT" evidence="5">
    <location>
        <begin position="1044"/>
        <end position="1148"/>
    </location>
</feature>
<feature type="compositionally biased region" description="Low complexity" evidence="4">
    <location>
        <begin position="622"/>
        <end position="645"/>
    </location>
</feature>
<keyword evidence="3" id="KW-0539">Nucleus</keyword>
<feature type="compositionally biased region" description="Polar residues" evidence="4">
    <location>
        <begin position="798"/>
        <end position="807"/>
    </location>
</feature>
<dbReference type="FunCoup" id="G0PLW1">
    <property type="interactions" value="940"/>
</dbReference>
<feature type="compositionally biased region" description="Low complexity" evidence="4">
    <location>
        <begin position="522"/>
        <end position="547"/>
    </location>
</feature>
<feature type="compositionally biased region" description="Basic and acidic residues" evidence="4">
    <location>
        <begin position="702"/>
        <end position="711"/>
    </location>
</feature>
<dbReference type="InterPro" id="IPR036420">
    <property type="entry name" value="BRCT_dom_sf"/>
</dbReference>
<dbReference type="eggNOG" id="KOG3548">
    <property type="taxonomic scope" value="Eukaryota"/>
</dbReference>
<dbReference type="InterPro" id="IPR056492">
    <property type="entry name" value="SH3_Hsr9"/>
</dbReference>
<evidence type="ECO:0000313" key="6">
    <source>
        <dbReference type="EMBL" id="EGT35947.1"/>
    </source>
</evidence>
<feature type="compositionally biased region" description="Acidic residues" evidence="4">
    <location>
        <begin position="163"/>
        <end position="177"/>
    </location>
</feature>
<evidence type="ECO:0000259" key="5">
    <source>
        <dbReference type="PROSITE" id="PS50172"/>
    </source>
</evidence>
<dbReference type="EMBL" id="GL381208">
    <property type="protein sequence ID" value="EGT35947.1"/>
    <property type="molecule type" value="Genomic_DNA"/>
</dbReference>
<dbReference type="GO" id="GO:0042393">
    <property type="term" value="F:histone binding"/>
    <property type="evidence" value="ECO:0007669"/>
    <property type="project" value="TreeGrafter"/>
</dbReference>
<dbReference type="InterPro" id="IPR001357">
    <property type="entry name" value="BRCT_dom"/>
</dbReference>
<feature type="compositionally biased region" description="Acidic residues" evidence="4">
    <location>
        <begin position="265"/>
        <end position="299"/>
    </location>
</feature>
<reference evidence="7" key="1">
    <citation type="submission" date="2011-07" db="EMBL/GenBank/DDBJ databases">
        <authorList>
            <consortium name="Caenorhabditis brenneri Sequencing and Analysis Consortium"/>
            <person name="Wilson R.K."/>
        </authorList>
    </citation>
    <scope>NUCLEOTIDE SEQUENCE [LARGE SCALE GENOMIC DNA]</scope>
    <source>
        <strain evidence="7">PB2801</strain>
    </source>
</reference>
<feature type="region of interest" description="Disordered" evidence="4">
    <location>
        <begin position="728"/>
        <end position="824"/>
    </location>
</feature>
<feature type="compositionally biased region" description="Acidic residues" evidence="4">
    <location>
        <begin position="577"/>
        <end position="588"/>
    </location>
</feature>
<dbReference type="OrthoDB" id="129353at2759"/>
<feature type="compositionally biased region" description="Acidic residues" evidence="4">
    <location>
        <begin position="345"/>
        <end position="384"/>
    </location>
</feature>
<protein>
    <submittedName>
        <fullName evidence="6">CBN-HSR-9 protein</fullName>
    </submittedName>
</protein>
<dbReference type="PANTHER" id="PTHR15321:SF3">
    <property type="entry name" value="TP53-BINDING PROTEIN 1"/>
    <property type="match status" value="1"/>
</dbReference>
<evidence type="ECO:0000256" key="4">
    <source>
        <dbReference type="SAM" id="MobiDB-lite"/>
    </source>
</evidence>
<feature type="compositionally biased region" description="Acidic residues" evidence="4">
    <location>
        <begin position="189"/>
        <end position="201"/>
    </location>
</feature>
<feature type="region of interest" description="Disordered" evidence="4">
    <location>
        <begin position="1"/>
        <end position="711"/>
    </location>
</feature>
<feature type="compositionally biased region" description="Acidic residues" evidence="4">
    <location>
        <begin position="484"/>
        <end position="498"/>
    </location>
</feature>
<feature type="compositionally biased region" description="Acidic residues" evidence="4">
    <location>
        <begin position="611"/>
        <end position="621"/>
    </location>
</feature>
<dbReference type="GO" id="GO:0045944">
    <property type="term" value="P:positive regulation of transcription by RNA polymerase II"/>
    <property type="evidence" value="ECO:0007669"/>
    <property type="project" value="TreeGrafter"/>
</dbReference>
<feature type="compositionally biased region" description="Basic and acidic residues" evidence="4">
    <location>
        <begin position="410"/>
        <end position="419"/>
    </location>
</feature>
<dbReference type="AlphaFoldDB" id="G0PLW1"/>
<dbReference type="PANTHER" id="PTHR15321">
    <property type="entry name" value="TUMOR SUPPRESSOR P53-BINDING PROTEIN 1"/>
    <property type="match status" value="1"/>
</dbReference>
<evidence type="ECO:0000256" key="2">
    <source>
        <dbReference type="ARBA" id="ARBA00022763"/>
    </source>
</evidence>
<feature type="non-terminal residue" evidence="6">
    <location>
        <position position="1180"/>
    </location>
</feature>
<dbReference type="Pfam" id="PF00533">
    <property type="entry name" value="BRCT"/>
    <property type="match status" value="1"/>
</dbReference>
<feature type="compositionally biased region" description="Polar residues" evidence="4">
    <location>
        <begin position="224"/>
        <end position="239"/>
    </location>
</feature>
<feature type="compositionally biased region" description="Basic residues" evidence="4">
    <location>
        <begin position="595"/>
        <end position="604"/>
    </location>
</feature>
<dbReference type="InParanoid" id="G0PLW1"/>
<accession>G0PLW1</accession>
<organism evidence="7">
    <name type="scientific">Caenorhabditis brenneri</name>
    <name type="common">Nematode worm</name>
    <dbReference type="NCBI Taxonomy" id="135651"/>
    <lineage>
        <taxon>Eukaryota</taxon>
        <taxon>Metazoa</taxon>
        <taxon>Ecdysozoa</taxon>
        <taxon>Nematoda</taxon>
        <taxon>Chromadorea</taxon>
        <taxon>Rhabditida</taxon>
        <taxon>Rhabditina</taxon>
        <taxon>Rhabditomorpha</taxon>
        <taxon>Rhabditoidea</taxon>
        <taxon>Rhabditidae</taxon>
        <taxon>Peloderinae</taxon>
        <taxon>Caenorhabditis</taxon>
    </lineage>
</organism>
<dbReference type="HOGENOM" id="CLU_277883_0_0_1"/>
<feature type="compositionally biased region" description="Acidic residues" evidence="4">
    <location>
        <begin position="787"/>
        <end position="797"/>
    </location>
</feature>
<feature type="compositionally biased region" description="Polar residues" evidence="4">
    <location>
        <begin position="123"/>
        <end position="146"/>
    </location>
</feature>
<keyword evidence="7" id="KW-1185">Reference proteome</keyword>
<dbReference type="GO" id="GO:0005634">
    <property type="term" value="C:nucleus"/>
    <property type="evidence" value="ECO:0007669"/>
    <property type="project" value="UniProtKB-SubCell"/>
</dbReference>
<dbReference type="Pfam" id="PF24680">
    <property type="entry name" value="SH3_Hsr9"/>
    <property type="match status" value="1"/>
</dbReference>
<sequence length="1180" mass="128251">MISDADNGNSTADQESLPTTTSVLDKSRSLFGNPSAAKSDTIRDPTPEIKEAESAAVVGSPVAMETKEKEVPADETLAGESGEEGTQDVSPTEVVDTEKLPLDNTSDSPDPVEETFEKKVVSMDTSAAEDNQEADGSTVHSDSNDGNNEKMEDVGSKSSNDLVIDEDEDDDDEEEEEVPKKKAKRTALSEDDDEDKLDVDGESQSSNVTPEQVENDESDIAIASNPQETTSANESNGGDQANVEDEEKAEETESLEKPEKSAENSAEDVEGEDVDVEMEDADKDDEATNDEGEVAEATEADVIKDEVVNDVGKEESGIAETADQDDDAMKEATDLVEVANGAATEDVEALEENVEAPKEEEDASEGDAEAPEEGVDASEEVADASEEHADASEEHADAPEEEAEAPGEATPEREPEPKSATRSARARRTPAVASTPSSSTARRGGRGRKSAVEVQEEESTEVTAETPKRGRASRRSKNDSIQEDHDDADAAVEGEEEAVPVKTGRSRRSVAAKKPTEDVSNEASASTEPAEATPARGARSRRSAASSTPVTPAPRSARGRGRKSQISQEQSGAPDDAVQEEEDGEDAHEETAPKKATRTPRGRKSTAQVEPEGEDQDDVSVEDVQATTSSRRSARAKAPPKASPAVENKRTPARGKKRVSISEEAQEVPVQSSAKRGRGATKKTPSSSNKKDDYDPYDLDTEMEHHPEPLKNIHMAVQNFGEVKFAKAGQSESKYSMTEKAAESRIGDLQTSPTNKNRRSLADMTPGRKVKKVSIGRRSKAKKEEHPDDDIEMEDVSQADSSATPSVNRGRKRKSDGSDLIAPASKRDNSVLLKVLNDEEQLQADHPQDENEPHSIGARVYANFQKAFYPAIIIEDRDGLGRYKVQFTNDKLVKDVPNSGIIPLRDLVSGKTAFYDEKDARLDAGPNDISAEEWFKGLVSITILDDDGEPTKEKKVVDWKELSFDQAEWREYIKVKEQNAASVATSNITTHGHTSRVRKPVAMPQMIRQVARRKKGANQATSTSETIVEEDDEDKLLPMKEEAIGKNIFSGKVFMLTSANRSSNSNVPSMFKKKNLMDFIIQNGGIVTEQHSSFQEHQDREPMLISDTYYRTHKYLAALARGIPCVSNMWLQECGEKGECVDHTGYILPAGASIFGEYEDMPAPENPGELLKGKTIYIHS</sequence>
<dbReference type="SMART" id="SM00292">
    <property type="entry name" value="BRCT"/>
    <property type="match status" value="1"/>
</dbReference>
<gene>
    <name evidence="6" type="primary">Cbn-hsr-9</name>
    <name evidence="6" type="ORF">CAEBREN_00238</name>
</gene>
<dbReference type="CDD" id="cd17745">
    <property type="entry name" value="BRCT_p53bp1_rpt1"/>
    <property type="match status" value="1"/>
</dbReference>
<dbReference type="InterPro" id="IPR047249">
    <property type="entry name" value="BRCT_p53bp1-like_rpt1"/>
</dbReference>
<feature type="region of interest" description="Disordered" evidence="4">
    <location>
        <begin position="1011"/>
        <end position="1031"/>
    </location>
</feature>
<dbReference type="Gene3D" id="3.40.50.10190">
    <property type="entry name" value="BRCT domain"/>
    <property type="match status" value="1"/>
</dbReference>
<evidence type="ECO:0000313" key="7">
    <source>
        <dbReference type="Proteomes" id="UP000008068"/>
    </source>
</evidence>
<feature type="compositionally biased region" description="Basic and acidic residues" evidence="4">
    <location>
        <begin position="385"/>
        <end position="398"/>
    </location>
</feature>
<dbReference type="SUPFAM" id="SSF52113">
    <property type="entry name" value="BRCT domain"/>
    <property type="match status" value="1"/>
</dbReference>
<feature type="compositionally biased region" description="Basic residues" evidence="4">
    <location>
        <begin position="768"/>
        <end position="781"/>
    </location>
</feature>
<name>G0PLW1_CAEBE</name>
<feature type="compositionally biased region" description="Polar residues" evidence="4">
    <location>
        <begin position="203"/>
        <end position="212"/>
    </location>
</feature>
<feature type="compositionally biased region" description="Polar residues" evidence="4">
    <location>
        <begin position="1"/>
        <end position="38"/>
    </location>
</feature>
<feature type="compositionally biased region" description="Basic and acidic residues" evidence="4">
    <location>
        <begin position="301"/>
        <end position="316"/>
    </location>
</feature>
<evidence type="ECO:0000256" key="1">
    <source>
        <dbReference type="ARBA" id="ARBA00004123"/>
    </source>
</evidence>
<dbReference type="InterPro" id="IPR047252">
    <property type="entry name" value="TP53BP1-like"/>
</dbReference>
<dbReference type="STRING" id="135651.G0PLW1"/>
<evidence type="ECO:0000256" key="3">
    <source>
        <dbReference type="ARBA" id="ARBA00023242"/>
    </source>
</evidence>
<feature type="compositionally biased region" description="Acidic residues" evidence="4">
    <location>
        <begin position="242"/>
        <end position="253"/>
    </location>
</feature>
<feature type="compositionally biased region" description="Basic and acidic residues" evidence="4">
    <location>
        <begin position="40"/>
        <end position="53"/>
    </location>
</feature>
<feature type="compositionally biased region" description="Low complexity" evidence="4">
    <location>
        <begin position="420"/>
        <end position="442"/>
    </location>
</feature>